<protein>
    <submittedName>
        <fullName evidence="2">Uncharacterized protein</fullName>
    </submittedName>
</protein>
<evidence type="ECO:0000256" key="1">
    <source>
        <dbReference type="SAM" id="MobiDB-lite"/>
    </source>
</evidence>
<proteinExistence type="predicted"/>
<dbReference type="Proteomes" id="UP001159363">
    <property type="component" value="Chromosome 4"/>
</dbReference>
<keyword evidence="3" id="KW-1185">Reference proteome</keyword>
<sequence length="860" mass="94147">MLKQEIGFVVYLPDAEQTDRDTALSLTALTTQGDCLPAENYKISWPRGLARRPGPCRATLQRQGSEMQTNFSHYGSEAPQIVSANKVFPRFGRAGPNFCSSHHSPARWSMVETCSLPLTLLNPIPTSQLIQNYYAFLPTTPPHLYPPLTYLNTIINTKCLSVRYRTPACPLLHTCLPATAHLSVRYCTPVCPLLHTYLSAIAHCLSGKDAASDRLQDLNSWKDVGVPMPSRNRARQGVVMYQIRTHEEILRSKCQLHDFSSTAKSSSGLSRVWENVADIAEEPKDFFRFSISSPSPEHQRFSTLTLYNPTNSRDASSLPFSCYKFADVSCPCCCSYSRGGCVDFALKVGATIVYIPNASARRVVVEHARAVPPGDVGGWVRYLAHHAAQLDGAARLVVLLRDGVSSLVHHLHPWNCNTTHRRHTPSRAANFSICITYKEYLIHAQYTLGPGTGDKGAVSGSDHPHIVLRHFRPPNWFASFPFANLGAVIPTYRITALLLDGGVHDAESTVVESPVTSPSAFEPLPSDQLHTPKDLPTVDSASWTPPSSNSAVMRYVGITAPGRSSIANYLVAKLGGNPTGSKHNFTNSEPVLRCVRSDMQVAIDWWRHGGAVVLTIASHYGDPDTIPGEFTPGFSQVGIRLDDAACRAPFHLISGDDGHLRFPAWKPVTRRVLPRPAYTPHSRILFSLSLSLFSLSLSLSGGIPGSIPGGVAPRISHVGIVPVDATDRRVFLGITRFLRPYAPRIALISYQDFDSQALQAGLKRPETRESTQASFTFPISYLPASASAVISPGYPELSKEAIILLLWSLKRPSPVPKSRLPYQEYIYPSVVGNYRETLSSAVVAGVEPGPRASGPHSSRP</sequence>
<gene>
    <name evidence="2" type="ORF">PR048_015673</name>
</gene>
<evidence type="ECO:0000313" key="3">
    <source>
        <dbReference type="Proteomes" id="UP001159363"/>
    </source>
</evidence>
<organism evidence="2 3">
    <name type="scientific">Dryococelus australis</name>
    <dbReference type="NCBI Taxonomy" id="614101"/>
    <lineage>
        <taxon>Eukaryota</taxon>
        <taxon>Metazoa</taxon>
        <taxon>Ecdysozoa</taxon>
        <taxon>Arthropoda</taxon>
        <taxon>Hexapoda</taxon>
        <taxon>Insecta</taxon>
        <taxon>Pterygota</taxon>
        <taxon>Neoptera</taxon>
        <taxon>Polyneoptera</taxon>
        <taxon>Phasmatodea</taxon>
        <taxon>Verophasmatodea</taxon>
        <taxon>Anareolatae</taxon>
        <taxon>Phasmatidae</taxon>
        <taxon>Eurycanthinae</taxon>
        <taxon>Dryococelus</taxon>
    </lineage>
</organism>
<feature type="region of interest" description="Disordered" evidence="1">
    <location>
        <begin position="514"/>
        <end position="543"/>
    </location>
</feature>
<evidence type="ECO:0000313" key="2">
    <source>
        <dbReference type="EMBL" id="KAJ8883818.1"/>
    </source>
</evidence>
<name>A0ABQ9HHL8_9NEOP</name>
<accession>A0ABQ9HHL8</accession>
<dbReference type="EMBL" id="JARBHB010000005">
    <property type="protein sequence ID" value="KAJ8883818.1"/>
    <property type="molecule type" value="Genomic_DNA"/>
</dbReference>
<reference evidence="2 3" key="1">
    <citation type="submission" date="2023-02" db="EMBL/GenBank/DDBJ databases">
        <title>LHISI_Scaffold_Assembly.</title>
        <authorList>
            <person name="Stuart O.P."/>
            <person name="Cleave R."/>
            <person name="Magrath M.J.L."/>
            <person name="Mikheyev A.S."/>
        </authorList>
    </citation>
    <scope>NUCLEOTIDE SEQUENCE [LARGE SCALE GENOMIC DNA]</scope>
    <source>
        <strain evidence="2">Daus_M_001</strain>
        <tissue evidence="2">Leg muscle</tissue>
    </source>
</reference>
<comment type="caution">
    <text evidence="2">The sequence shown here is derived from an EMBL/GenBank/DDBJ whole genome shotgun (WGS) entry which is preliminary data.</text>
</comment>